<dbReference type="InterPro" id="IPR019734">
    <property type="entry name" value="TPR_rpt"/>
</dbReference>
<sequence>MNRIKLPGKEKYKKILLVILVIITIGTLFYEHNKNLKEKERKAQQEIATDKQEDNNSSKDKKRDSVIAEDNSIINESKATTNDQTQNSIVTKEIVKEENSTDKLTKEKKSYSNKENELYNQAYTLFFSRDYNGAIDKANILINEFPNNPMGYNIRGIAKSYNGDYNGGLKDIDISLKIDENYGYARFNKALTYELYGNMEESLKWYNKALEVEKYVWTYYGISSIYGRRGDIDNTMKYLNKAIEMDAAVKEIAKEEEDFNPVKDFEAFKKAVYN</sequence>
<name>A0A1S8TXZ0_9CLOT</name>
<proteinExistence type="predicted"/>
<dbReference type="PANTHER" id="PTHR44858:SF1">
    <property type="entry name" value="UDP-N-ACETYLGLUCOSAMINE--PEPTIDE N-ACETYLGLUCOSAMINYLTRANSFERASE SPINDLY-RELATED"/>
    <property type="match status" value="1"/>
</dbReference>
<keyword evidence="6" id="KW-1185">Reference proteome</keyword>
<dbReference type="Gene3D" id="1.25.40.10">
    <property type="entry name" value="Tetratricopeptide repeat domain"/>
    <property type="match status" value="1"/>
</dbReference>
<evidence type="ECO:0000313" key="5">
    <source>
        <dbReference type="EMBL" id="OOM82489.1"/>
    </source>
</evidence>
<dbReference type="AlphaFoldDB" id="A0A1S8TXZ0"/>
<keyword evidence="4" id="KW-0472">Membrane</keyword>
<dbReference type="Pfam" id="PF13181">
    <property type="entry name" value="TPR_8"/>
    <property type="match status" value="2"/>
</dbReference>
<evidence type="ECO:0000256" key="2">
    <source>
        <dbReference type="ARBA" id="ARBA00022803"/>
    </source>
</evidence>
<feature type="compositionally biased region" description="Polar residues" evidence="3">
    <location>
        <begin position="72"/>
        <end position="85"/>
    </location>
</feature>
<reference evidence="5 6" key="1">
    <citation type="submission" date="2016-05" db="EMBL/GenBank/DDBJ databases">
        <title>Microbial solvent formation.</title>
        <authorList>
            <person name="Poehlein A."/>
            <person name="Montoya Solano J.D."/>
            <person name="Flitsch S."/>
            <person name="Krabben P."/>
            <person name="Duerre P."/>
            <person name="Daniel R."/>
        </authorList>
    </citation>
    <scope>NUCLEOTIDE SEQUENCE [LARGE SCALE GENOMIC DNA]</scope>
    <source>
        <strain evidence="5 6">DSM 2619</strain>
    </source>
</reference>
<dbReference type="SMART" id="SM00028">
    <property type="entry name" value="TPR"/>
    <property type="match status" value="4"/>
</dbReference>
<dbReference type="InterPro" id="IPR050498">
    <property type="entry name" value="Ycf3"/>
</dbReference>
<comment type="caution">
    <text evidence="5">The sequence shown here is derived from an EMBL/GenBank/DDBJ whole genome shotgun (WGS) entry which is preliminary data.</text>
</comment>
<accession>A0A1S8TXZ0</accession>
<evidence type="ECO:0000256" key="1">
    <source>
        <dbReference type="ARBA" id="ARBA00022737"/>
    </source>
</evidence>
<dbReference type="PANTHER" id="PTHR44858">
    <property type="entry name" value="TETRATRICOPEPTIDE REPEAT PROTEIN 6"/>
    <property type="match status" value="1"/>
</dbReference>
<keyword evidence="4" id="KW-0812">Transmembrane</keyword>
<keyword evidence="2" id="KW-0802">TPR repeat</keyword>
<feature type="compositionally biased region" description="Basic and acidic residues" evidence="3">
    <location>
        <begin position="41"/>
        <end position="66"/>
    </location>
</feature>
<dbReference type="NCBIfam" id="NF047558">
    <property type="entry name" value="TPR_END_plus"/>
    <property type="match status" value="1"/>
</dbReference>
<dbReference type="RefSeq" id="WP_077845516.1">
    <property type="nucleotide sequence ID" value="NZ_LZZM01000011.1"/>
</dbReference>
<dbReference type="InterPro" id="IPR011990">
    <property type="entry name" value="TPR-like_helical_dom_sf"/>
</dbReference>
<evidence type="ECO:0000313" key="6">
    <source>
        <dbReference type="Proteomes" id="UP000190890"/>
    </source>
</evidence>
<dbReference type="GO" id="GO:0046813">
    <property type="term" value="P:receptor-mediated virion attachment to host cell"/>
    <property type="evidence" value="ECO:0007669"/>
    <property type="project" value="TreeGrafter"/>
</dbReference>
<keyword evidence="1" id="KW-0677">Repeat</keyword>
<protein>
    <submittedName>
        <fullName evidence="5">Tetratricopeptide repeat protein</fullName>
    </submittedName>
</protein>
<dbReference type="EMBL" id="LZZM01000011">
    <property type="protein sequence ID" value="OOM82489.1"/>
    <property type="molecule type" value="Genomic_DNA"/>
</dbReference>
<keyword evidence="4" id="KW-1133">Transmembrane helix</keyword>
<dbReference type="GO" id="GO:0009279">
    <property type="term" value="C:cell outer membrane"/>
    <property type="evidence" value="ECO:0007669"/>
    <property type="project" value="TreeGrafter"/>
</dbReference>
<gene>
    <name evidence="5" type="ORF">CLPUN_01910</name>
</gene>
<feature type="transmembrane region" description="Helical" evidence="4">
    <location>
        <begin position="12"/>
        <end position="30"/>
    </location>
</feature>
<evidence type="ECO:0000256" key="3">
    <source>
        <dbReference type="SAM" id="MobiDB-lite"/>
    </source>
</evidence>
<dbReference type="SUPFAM" id="SSF48452">
    <property type="entry name" value="TPR-like"/>
    <property type="match status" value="1"/>
</dbReference>
<evidence type="ECO:0000256" key="4">
    <source>
        <dbReference type="SAM" id="Phobius"/>
    </source>
</evidence>
<feature type="region of interest" description="Disordered" evidence="3">
    <location>
        <begin position="41"/>
        <end position="85"/>
    </location>
</feature>
<dbReference type="Proteomes" id="UP000190890">
    <property type="component" value="Unassembled WGS sequence"/>
</dbReference>
<organism evidence="5 6">
    <name type="scientific">Clostridium puniceum</name>
    <dbReference type="NCBI Taxonomy" id="29367"/>
    <lineage>
        <taxon>Bacteria</taxon>
        <taxon>Bacillati</taxon>
        <taxon>Bacillota</taxon>
        <taxon>Clostridia</taxon>
        <taxon>Eubacteriales</taxon>
        <taxon>Clostridiaceae</taxon>
        <taxon>Clostridium</taxon>
    </lineage>
</organism>
<dbReference type="OrthoDB" id="1633926at2"/>
<dbReference type="STRING" id="29367.CLPUN_01910"/>